<proteinExistence type="predicted"/>
<gene>
    <name evidence="1" type="ORF">E3U55_06235</name>
</gene>
<reference evidence="1 2" key="1">
    <citation type="submission" date="2019-03" db="EMBL/GenBank/DDBJ databases">
        <authorList>
            <person name="He R.-H."/>
        </authorList>
    </citation>
    <scope>NUCLEOTIDE SEQUENCE [LARGE SCALE GENOMIC DNA]</scope>
    <source>
        <strain evidence="2">SH 714</strain>
    </source>
</reference>
<name>A0A4Y8IS60_9BACI</name>
<keyword evidence="2" id="KW-1185">Reference proteome</keyword>
<evidence type="ECO:0000313" key="2">
    <source>
        <dbReference type="Proteomes" id="UP000297975"/>
    </source>
</evidence>
<dbReference type="Proteomes" id="UP000297975">
    <property type="component" value="Unassembled WGS sequence"/>
</dbReference>
<organism evidence="1 2">
    <name type="scientific">Filobacillus milosensis</name>
    <dbReference type="NCBI Taxonomy" id="94137"/>
    <lineage>
        <taxon>Bacteria</taxon>
        <taxon>Bacillati</taxon>
        <taxon>Bacillota</taxon>
        <taxon>Bacilli</taxon>
        <taxon>Bacillales</taxon>
        <taxon>Bacillaceae</taxon>
        <taxon>Filobacillus</taxon>
    </lineage>
</organism>
<evidence type="ECO:0000313" key="1">
    <source>
        <dbReference type="EMBL" id="TFB22832.1"/>
    </source>
</evidence>
<protein>
    <submittedName>
        <fullName evidence="1">Uncharacterized protein</fullName>
    </submittedName>
</protein>
<sequence length="67" mass="8033">MVAKSQDIDWSGGAYGDPRYDTAIAVRPKQGIFRWPQDWHIFFESYGKEPINRKEYDYFVEGLYEFF</sequence>
<comment type="caution">
    <text evidence="1">The sequence shown here is derived from an EMBL/GenBank/DDBJ whole genome shotgun (WGS) entry which is preliminary data.</text>
</comment>
<dbReference type="OrthoDB" id="9812495at2"/>
<dbReference type="AlphaFoldDB" id="A0A4Y8IS60"/>
<dbReference type="EMBL" id="SOPW01000005">
    <property type="protein sequence ID" value="TFB22832.1"/>
    <property type="molecule type" value="Genomic_DNA"/>
</dbReference>
<accession>A0A4Y8IS60</accession>